<keyword evidence="2 5" id="KW-0812">Transmembrane</keyword>
<dbReference type="EMBL" id="GL376620">
    <property type="status" value="NOT_ANNOTATED_CDS"/>
    <property type="molecule type" value="Genomic_DNA"/>
</dbReference>
<dbReference type="eggNOG" id="KOG2118">
    <property type="taxonomic scope" value="Eukaryota"/>
</dbReference>
<comment type="subcellular location">
    <subcellularLocation>
        <location evidence="1">Membrane</location>
        <topology evidence="1">Multi-pass membrane protein</topology>
    </subcellularLocation>
</comment>
<keyword evidence="10" id="KW-1185">Reference proteome</keyword>
<evidence type="ECO:0000259" key="8">
    <source>
        <dbReference type="PROSITE" id="PS51846"/>
    </source>
</evidence>
<evidence type="ECO:0000256" key="4">
    <source>
        <dbReference type="ARBA" id="ARBA00023136"/>
    </source>
</evidence>
<feature type="transmembrane region" description="Helical" evidence="6">
    <location>
        <begin position="187"/>
        <end position="209"/>
    </location>
</feature>
<evidence type="ECO:0000256" key="7">
    <source>
        <dbReference type="SAM" id="SignalP"/>
    </source>
</evidence>
<dbReference type="PROSITE" id="PS51846">
    <property type="entry name" value="CNNM"/>
    <property type="match status" value="1"/>
</dbReference>
<keyword evidence="7" id="KW-0732">Signal</keyword>
<accession>K3W6P7</accession>
<dbReference type="Proteomes" id="UP000019132">
    <property type="component" value="Unassembled WGS sequence"/>
</dbReference>
<evidence type="ECO:0000256" key="6">
    <source>
        <dbReference type="SAM" id="Phobius"/>
    </source>
</evidence>
<evidence type="ECO:0000256" key="5">
    <source>
        <dbReference type="PROSITE-ProRule" id="PRU01193"/>
    </source>
</evidence>
<dbReference type="CDD" id="cd04590">
    <property type="entry name" value="CBS_pair_CorC_HlyC_assoc"/>
    <property type="match status" value="1"/>
</dbReference>
<name>K3W6P7_GLOUD</name>
<dbReference type="InterPro" id="IPR045095">
    <property type="entry name" value="ACDP"/>
</dbReference>
<dbReference type="InterPro" id="IPR002550">
    <property type="entry name" value="CNNM"/>
</dbReference>
<evidence type="ECO:0000313" key="9">
    <source>
        <dbReference type="EnsemblProtists" id="PYU1_T000638"/>
    </source>
</evidence>
<dbReference type="Pfam" id="PF01595">
    <property type="entry name" value="CNNM"/>
    <property type="match status" value="1"/>
</dbReference>
<dbReference type="GO" id="GO:0010960">
    <property type="term" value="P:magnesium ion homeostasis"/>
    <property type="evidence" value="ECO:0007669"/>
    <property type="project" value="InterPro"/>
</dbReference>
<dbReference type="VEuPathDB" id="FungiDB:PYU1_G000638"/>
<proteinExistence type="predicted"/>
<dbReference type="PANTHER" id="PTHR12064">
    <property type="entry name" value="METAL TRANSPORTER CNNM"/>
    <property type="match status" value="1"/>
</dbReference>
<dbReference type="STRING" id="431595.K3W6P7"/>
<dbReference type="HOGENOM" id="CLU_011310_0_1_1"/>
<evidence type="ECO:0000256" key="2">
    <source>
        <dbReference type="ARBA" id="ARBA00022692"/>
    </source>
</evidence>
<feature type="transmembrane region" description="Helical" evidence="6">
    <location>
        <begin position="127"/>
        <end position="148"/>
    </location>
</feature>
<dbReference type="PANTHER" id="PTHR12064:SF94">
    <property type="entry name" value="UNEXTENDED PROTEIN"/>
    <property type="match status" value="1"/>
</dbReference>
<reference evidence="9" key="3">
    <citation type="submission" date="2015-02" db="UniProtKB">
        <authorList>
            <consortium name="EnsemblProtists"/>
        </authorList>
    </citation>
    <scope>IDENTIFICATION</scope>
    <source>
        <strain evidence="9">DAOM BR144</strain>
    </source>
</reference>
<evidence type="ECO:0000313" key="10">
    <source>
        <dbReference type="Proteomes" id="UP000019132"/>
    </source>
</evidence>
<keyword evidence="4 5" id="KW-0472">Membrane</keyword>
<feature type="transmembrane region" description="Helical" evidence="6">
    <location>
        <begin position="154"/>
        <end position="175"/>
    </location>
</feature>
<dbReference type="InterPro" id="IPR046342">
    <property type="entry name" value="CBS_dom_sf"/>
</dbReference>
<feature type="signal peptide" evidence="7">
    <location>
        <begin position="1"/>
        <end position="34"/>
    </location>
</feature>
<dbReference type="AlphaFoldDB" id="K3W6P7"/>
<dbReference type="GO" id="GO:0016020">
    <property type="term" value="C:membrane"/>
    <property type="evidence" value="ECO:0007669"/>
    <property type="project" value="UniProtKB-SubCell"/>
</dbReference>
<dbReference type="InterPro" id="IPR044751">
    <property type="entry name" value="Ion_transp-like_CBS"/>
</dbReference>
<keyword evidence="3 5" id="KW-1133">Transmembrane helix</keyword>
<protein>
    <recommendedName>
        <fullName evidence="8">CNNM transmembrane domain-containing protein</fullName>
    </recommendedName>
</protein>
<evidence type="ECO:0000256" key="3">
    <source>
        <dbReference type="ARBA" id="ARBA00022989"/>
    </source>
</evidence>
<evidence type="ECO:0000256" key="1">
    <source>
        <dbReference type="ARBA" id="ARBA00004141"/>
    </source>
</evidence>
<dbReference type="InParanoid" id="K3W6P7"/>
<reference evidence="10" key="1">
    <citation type="journal article" date="2010" name="Genome Biol.">
        <title>Genome sequence of the necrotrophic plant pathogen Pythium ultimum reveals original pathogenicity mechanisms and effector repertoire.</title>
        <authorList>
            <person name="Levesque C.A."/>
            <person name="Brouwer H."/>
            <person name="Cano L."/>
            <person name="Hamilton J.P."/>
            <person name="Holt C."/>
            <person name="Huitema E."/>
            <person name="Raffaele S."/>
            <person name="Robideau G.P."/>
            <person name="Thines M."/>
            <person name="Win J."/>
            <person name="Zerillo M.M."/>
            <person name="Beakes G.W."/>
            <person name="Boore J.L."/>
            <person name="Busam D."/>
            <person name="Dumas B."/>
            <person name="Ferriera S."/>
            <person name="Fuerstenberg S.I."/>
            <person name="Gachon C.M."/>
            <person name="Gaulin E."/>
            <person name="Govers F."/>
            <person name="Grenville-Briggs L."/>
            <person name="Horner N."/>
            <person name="Hostetler J."/>
            <person name="Jiang R.H."/>
            <person name="Johnson J."/>
            <person name="Krajaejun T."/>
            <person name="Lin H."/>
            <person name="Meijer H.J."/>
            <person name="Moore B."/>
            <person name="Morris P."/>
            <person name="Phuntmart V."/>
            <person name="Puiu D."/>
            <person name="Shetty J."/>
            <person name="Stajich J.E."/>
            <person name="Tripathy S."/>
            <person name="Wawra S."/>
            <person name="van West P."/>
            <person name="Whitty B.R."/>
            <person name="Coutinho P.M."/>
            <person name="Henrissat B."/>
            <person name="Martin F."/>
            <person name="Thomas P.D."/>
            <person name="Tyler B.M."/>
            <person name="De Vries R.P."/>
            <person name="Kamoun S."/>
            <person name="Yandell M."/>
            <person name="Tisserat N."/>
            <person name="Buell C.R."/>
        </authorList>
    </citation>
    <scope>NUCLEOTIDE SEQUENCE</scope>
    <source>
        <strain evidence="10">DAOM:BR144</strain>
    </source>
</reference>
<feature type="domain" description="CNNM transmembrane" evidence="8">
    <location>
        <begin position="56"/>
        <end position="243"/>
    </location>
</feature>
<reference evidence="10" key="2">
    <citation type="submission" date="2010-04" db="EMBL/GenBank/DDBJ databases">
        <authorList>
            <person name="Buell R."/>
            <person name="Hamilton J."/>
            <person name="Hostetler J."/>
        </authorList>
    </citation>
    <scope>NUCLEOTIDE SEQUENCE [LARGE SCALE GENOMIC DNA]</scope>
    <source>
        <strain evidence="10">DAOM:BR144</strain>
    </source>
</reference>
<feature type="transmembrane region" description="Helical" evidence="6">
    <location>
        <begin position="61"/>
        <end position="85"/>
    </location>
</feature>
<sequence length="428" mass="46851">MAQAALSARSRRPQILRPGLLLIILLAVAFVAAAADNEPVGTLRHSEDDDESHGASVVVELFRYLFILLLVSLSAIFSGLTLGLLSLDKVGLEVTINAGERDGASDEEQLKADAAKRILPVRENGNVLLTTLVLGNISVNSLLSILMADLTSGFVGFLLSTIIIVICGEIIPQALCSRHALVIGSRLVPLVKVLLFVFHPVSKFIGMALDYALGEDVGTIFSKRELQKLLEIHVKQQTLHPDEGHIVRGAMGYKQKTVSEIMLLNSCVHASTKLSMDTIKKVYSSGFSRIPVYGKDVNDVLGIIFVKDLVYIDPKENVPLHEFVHVFARAAHRVWADSKLGEILPVFKQGSIHMALVYDVNNTGPGDPFYELKGMVTLEDVVEEILQTKIVDDTDSLDARRERKSCVDRITLDYDNVTAHCAAALSFM</sequence>
<organism evidence="9 10">
    <name type="scientific">Globisporangium ultimum (strain ATCC 200006 / CBS 805.95 / DAOM BR144)</name>
    <name type="common">Pythium ultimum</name>
    <dbReference type="NCBI Taxonomy" id="431595"/>
    <lineage>
        <taxon>Eukaryota</taxon>
        <taxon>Sar</taxon>
        <taxon>Stramenopiles</taxon>
        <taxon>Oomycota</taxon>
        <taxon>Peronosporomycetes</taxon>
        <taxon>Pythiales</taxon>
        <taxon>Pythiaceae</taxon>
        <taxon>Globisporangium</taxon>
    </lineage>
</organism>
<dbReference type="Gene3D" id="3.10.580.10">
    <property type="entry name" value="CBS-domain"/>
    <property type="match status" value="1"/>
</dbReference>
<feature type="chain" id="PRO_5003867676" description="CNNM transmembrane domain-containing protein" evidence="7">
    <location>
        <begin position="35"/>
        <end position="428"/>
    </location>
</feature>
<dbReference type="SUPFAM" id="SSF54631">
    <property type="entry name" value="CBS-domain pair"/>
    <property type="match status" value="1"/>
</dbReference>
<dbReference type="EnsemblProtists" id="PYU1_T000638">
    <property type="protein sequence ID" value="PYU1_T000638"/>
    <property type="gene ID" value="PYU1_G000638"/>
</dbReference>